<keyword evidence="1" id="KW-0812">Transmembrane</keyword>
<evidence type="ECO:0000313" key="2">
    <source>
        <dbReference type="EMBL" id="BBO77509.1"/>
    </source>
</evidence>
<evidence type="ECO:0000256" key="1">
    <source>
        <dbReference type="SAM" id="Phobius"/>
    </source>
</evidence>
<reference evidence="2 3" key="1">
    <citation type="submission" date="2019-11" db="EMBL/GenBank/DDBJ databases">
        <title>Comparative genomics of hydrocarbon-degrading Desulfosarcina strains.</title>
        <authorList>
            <person name="Watanabe M."/>
            <person name="Kojima H."/>
            <person name="Fukui M."/>
        </authorList>
    </citation>
    <scope>NUCLEOTIDE SEQUENCE [LARGE SCALE GENOMIC DNA]</scope>
    <source>
        <strain evidence="2 3">PP31</strain>
    </source>
</reference>
<organism evidence="2 3">
    <name type="scientific">Desulfosarcina widdelii</name>
    <dbReference type="NCBI Taxonomy" id="947919"/>
    <lineage>
        <taxon>Bacteria</taxon>
        <taxon>Pseudomonadati</taxon>
        <taxon>Thermodesulfobacteriota</taxon>
        <taxon>Desulfobacteria</taxon>
        <taxon>Desulfobacterales</taxon>
        <taxon>Desulfosarcinaceae</taxon>
        <taxon>Desulfosarcina</taxon>
    </lineage>
</organism>
<dbReference type="Proteomes" id="UP000427769">
    <property type="component" value="Chromosome"/>
</dbReference>
<feature type="transmembrane region" description="Helical" evidence="1">
    <location>
        <begin position="18"/>
        <end position="39"/>
    </location>
</feature>
<keyword evidence="1" id="KW-1133">Transmembrane helix</keyword>
<evidence type="ECO:0008006" key="4">
    <source>
        <dbReference type="Google" id="ProtNLM"/>
    </source>
</evidence>
<dbReference type="InterPro" id="IPR007973">
    <property type="entry name" value="Pilus_assembly_TraE"/>
</dbReference>
<dbReference type="OrthoDB" id="5417723at2"/>
<dbReference type="AlphaFoldDB" id="A0A5K7ZBF7"/>
<name>A0A5K7ZBF7_9BACT</name>
<keyword evidence="3" id="KW-1185">Reference proteome</keyword>
<protein>
    <recommendedName>
        <fullName evidence="4">Type IV conjugative transfer system protein TraE</fullName>
    </recommendedName>
</protein>
<proteinExistence type="predicted"/>
<dbReference type="RefSeq" id="WP_155306242.1">
    <property type="nucleotide sequence ID" value="NZ_AP021875.1"/>
</dbReference>
<keyword evidence="1" id="KW-0472">Membrane</keyword>
<dbReference type="Pfam" id="PF05309">
    <property type="entry name" value="TraE"/>
    <property type="match status" value="1"/>
</dbReference>
<sequence length="186" mass="20970">MKLKIYGDKLANAMAENALLKFCLILLTAITLFNAIVAYRAMNNQKVVILPPMVDHKIAIRGNDADDEYLKMMGRYAIKLILDYTPSNVEQNFSDFLKLTSPGVFSSMRTGLNKIIEEVIRLRVSSSFHIHTIKKLGSTNRIELVGLRSKHADDVRIESAIEHHFIEYDIDEGTFRVTGVSQKNGA</sequence>
<evidence type="ECO:0000313" key="3">
    <source>
        <dbReference type="Proteomes" id="UP000427769"/>
    </source>
</evidence>
<accession>A0A5K7ZBF7</accession>
<dbReference type="EMBL" id="AP021875">
    <property type="protein sequence ID" value="BBO77509.1"/>
    <property type="molecule type" value="Genomic_DNA"/>
</dbReference>
<gene>
    <name evidence="2" type="ORF">DSCW_49260</name>
</gene>
<dbReference type="KEGG" id="dwd:DSCW_49260"/>